<keyword evidence="2" id="KW-1185">Reference proteome</keyword>
<accession>A0AAF0GPA8</accession>
<dbReference type="Proteomes" id="UP001242841">
    <property type="component" value="Segment"/>
</dbReference>
<organism evidence="1 2">
    <name type="scientific">Rhodococcus phage Trogglehumper</name>
    <dbReference type="NCBI Taxonomy" id="3038381"/>
    <lineage>
        <taxon>Viruses</taxon>
        <taxon>Duplodnaviria</taxon>
        <taxon>Heunggongvirae</taxon>
        <taxon>Uroviricota</taxon>
        <taxon>Caudoviricetes</taxon>
        <taxon>Caudoviricetes incertae sedis</taxon>
        <taxon>Trogglehumpervirus</taxon>
        <taxon>Trogglehumpervirus trogglehumper</taxon>
    </lineage>
</organism>
<name>A0AAF0GPA8_9CAUD</name>
<sequence length="176" mass="19757">MQQELDEQVGDSYRVSIKVSIGARCESPEDAQISGERFTEVVRDLIGDLVAPTDSGLDLDDIDVDLEVLPLVRVPKGYDSDTVLAMEASREIWTFWWQVPENIWYVAKEGVSLVYVNTTAGRMVVNGIRPRRFTEDGTELIDSTDRSENIELTPVPITAAGTIAWIPWTRPIQFVD</sequence>
<reference evidence="1" key="1">
    <citation type="submission" date="2023-03" db="EMBL/GenBank/DDBJ databases">
        <authorList>
            <person name="Aguilar E."/>
            <person name="Antigua R."/>
            <person name="Antonino C."/>
            <person name="Bisram R."/>
            <person name="Chen J."/>
            <person name="Davilmar B."/>
            <person name="Del R.K."/>
            <person name="Germosen J."/>
            <person name="Hernandez J."/>
            <person name="Kelloggs L."/>
            <person name="Lema C."/>
            <person name="Li J."/>
            <person name="Melendez A."/>
            <person name="Mohammed I."/>
            <person name="Ryan A."/>
            <person name="Singh S."/>
            <person name="Tariq H."/>
            <person name="Golebiewska U.P."/>
            <person name="Russell D.A."/>
            <person name="Jacobs-Sera D."/>
            <person name="Hatfull G.F."/>
        </authorList>
    </citation>
    <scope>NUCLEOTIDE SEQUENCE</scope>
</reference>
<protein>
    <submittedName>
        <fullName evidence="1">Uncharacterized protein</fullName>
    </submittedName>
</protein>
<proteinExistence type="predicted"/>
<evidence type="ECO:0000313" key="1">
    <source>
        <dbReference type="EMBL" id="WGH21902.1"/>
    </source>
</evidence>
<dbReference type="EMBL" id="OQ709222">
    <property type="protein sequence ID" value="WGH21902.1"/>
    <property type="molecule type" value="Genomic_DNA"/>
</dbReference>
<gene>
    <name evidence="1" type="primary">17</name>
    <name evidence="1" type="ORF">SEA_TROGGLEHUMPER_17</name>
</gene>
<evidence type="ECO:0000313" key="2">
    <source>
        <dbReference type="Proteomes" id="UP001242841"/>
    </source>
</evidence>